<dbReference type="Gene3D" id="1.10.260.40">
    <property type="entry name" value="lambda repressor-like DNA-binding domains"/>
    <property type="match status" value="1"/>
</dbReference>
<dbReference type="InterPro" id="IPR010982">
    <property type="entry name" value="Lambda_DNA-bd_dom_sf"/>
</dbReference>
<dbReference type="Proteomes" id="UP000198661">
    <property type="component" value="Unassembled WGS sequence"/>
</dbReference>
<feature type="domain" description="HTH cro/C1-type" evidence="6">
    <location>
        <begin position="3"/>
        <end position="46"/>
    </location>
</feature>
<dbReference type="Pfam" id="PF00356">
    <property type="entry name" value="LacI"/>
    <property type="match status" value="1"/>
</dbReference>
<evidence type="ECO:0000259" key="5">
    <source>
        <dbReference type="PROSITE" id="PS50932"/>
    </source>
</evidence>
<evidence type="ECO:0000256" key="3">
    <source>
        <dbReference type="ARBA" id="ARBA00023125"/>
    </source>
</evidence>
<gene>
    <name evidence="7" type="ORF">SAMN04488025_11644</name>
</gene>
<evidence type="ECO:0000256" key="4">
    <source>
        <dbReference type="ARBA" id="ARBA00023163"/>
    </source>
</evidence>
<sequence>MATIRDVAARAGVSVATVSRVLNGNGYVNKETARRVRRAIQELNYRPNMVARGLANRKTGTLAVILPDIKNPFFSELARAVEDTARTGGFTVIFCNSDDLGSREKSYIEVLRQKYIDGIIIASNTLGEADVAYINDNDIPLVVLDRGPGVGDCAVFRAKNADGAKMAVRHLLDAGCRKVAHIAGPEELVTARERLKGYREVAGAFPWFDESLIVPGRFSVEGGKEAVRRLLERHPDVDGIFAGNDLMAIGALKALQRMGIKVPDQVSICGFDGVEMTEWTEPELTTVAQPIYEMGAEATRYLIDRVRGKAEPKAVVELDVRLIQRGSTRRGAD</sequence>
<dbReference type="PROSITE" id="PS00356">
    <property type="entry name" value="HTH_LACI_1"/>
    <property type="match status" value="1"/>
</dbReference>
<dbReference type="SUPFAM" id="SSF47413">
    <property type="entry name" value="lambda repressor-like DNA-binding domains"/>
    <property type="match status" value="1"/>
</dbReference>
<keyword evidence="8" id="KW-1185">Reference proteome</keyword>
<dbReference type="CDD" id="cd06267">
    <property type="entry name" value="PBP1_LacI_sugar_binding-like"/>
    <property type="match status" value="1"/>
</dbReference>
<dbReference type="OrthoDB" id="9796186at2"/>
<keyword evidence="1" id="KW-0678">Repressor</keyword>
<dbReference type="RefSeq" id="WP_092038601.1">
    <property type="nucleotide sequence ID" value="NZ_FOOK01000016.1"/>
</dbReference>
<keyword evidence="3" id="KW-0238">DNA-binding</keyword>
<dbReference type="InterPro" id="IPR001387">
    <property type="entry name" value="Cro/C1-type_HTH"/>
</dbReference>
<evidence type="ECO:0000256" key="2">
    <source>
        <dbReference type="ARBA" id="ARBA00023015"/>
    </source>
</evidence>
<keyword evidence="4" id="KW-0804">Transcription</keyword>
<dbReference type="EMBL" id="FOOK01000016">
    <property type="protein sequence ID" value="SFG12018.1"/>
    <property type="molecule type" value="Genomic_DNA"/>
</dbReference>
<dbReference type="GO" id="GO:0000976">
    <property type="term" value="F:transcription cis-regulatory region binding"/>
    <property type="evidence" value="ECO:0007669"/>
    <property type="project" value="TreeGrafter"/>
</dbReference>
<organism evidence="7 8">
    <name type="scientific">Planifilum fulgidum</name>
    <dbReference type="NCBI Taxonomy" id="201973"/>
    <lineage>
        <taxon>Bacteria</taxon>
        <taxon>Bacillati</taxon>
        <taxon>Bacillota</taxon>
        <taxon>Bacilli</taxon>
        <taxon>Bacillales</taxon>
        <taxon>Thermoactinomycetaceae</taxon>
        <taxon>Planifilum</taxon>
    </lineage>
</organism>
<dbReference type="PANTHER" id="PTHR30146:SF95">
    <property type="entry name" value="RIBOSE OPERON REPRESSOR"/>
    <property type="match status" value="1"/>
</dbReference>
<dbReference type="SMART" id="SM00354">
    <property type="entry name" value="HTH_LACI"/>
    <property type="match status" value="1"/>
</dbReference>
<dbReference type="SUPFAM" id="SSF53822">
    <property type="entry name" value="Periplasmic binding protein-like I"/>
    <property type="match status" value="1"/>
</dbReference>
<keyword evidence="2" id="KW-0805">Transcription regulation</keyword>
<feature type="domain" description="HTH lacI-type" evidence="5">
    <location>
        <begin position="2"/>
        <end position="56"/>
    </location>
</feature>
<dbReference type="Gene3D" id="3.40.50.2300">
    <property type="match status" value="2"/>
</dbReference>
<evidence type="ECO:0000256" key="1">
    <source>
        <dbReference type="ARBA" id="ARBA00022491"/>
    </source>
</evidence>
<proteinExistence type="predicted"/>
<dbReference type="CDD" id="cd01392">
    <property type="entry name" value="HTH_LacI"/>
    <property type="match status" value="1"/>
</dbReference>
<reference evidence="7 8" key="1">
    <citation type="submission" date="2016-10" db="EMBL/GenBank/DDBJ databases">
        <authorList>
            <person name="de Groot N.N."/>
        </authorList>
    </citation>
    <scope>NUCLEOTIDE SEQUENCE [LARGE SCALE GENOMIC DNA]</scope>
    <source>
        <strain evidence="7 8">DSM 44945</strain>
    </source>
</reference>
<accession>A0A1I2P7C4</accession>
<dbReference type="Pfam" id="PF13377">
    <property type="entry name" value="Peripla_BP_3"/>
    <property type="match status" value="1"/>
</dbReference>
<dbReference type="InterPro" id="IPR000843">
    <property type="entry name" value="HTH_LacI"/>
</dbReference>
<dbReference type="AlphaFoldDB" id="A0A1I2P7C4"/>
<evidence type="ECO:0000259" key="6">
    <source>
        <dbReference type="PROSITE" id="PS50943"/>
    </source>
</evidence>
<dbReference type="STRING" id="201973.SAMN04488025_11644"/>
<protein>
    <submittedName>
        <fullName evidence="7">Transcriptional regulator, LacI family</fullName>
    </submittedName>
</protein>
<dbReference type="InterPro" id="IPR028082">
    <property type="entry name" value="Peripla_BP_I"/>
</dbReference>
<dbReference type="GO" id="GO:0003700">
    <property type="term" value="F:DNA-binding transcription factor activity"/>
    <property type="evidence" value="ECO:0007669"/>
    <property type="project" value="TreeGrafter"/>
</dbReference>
<dbReference type="PANTHER" id="PTHR30146">
    <property type="entry name" value="LACI-RELATED TRANSCRIPTIONAL REPRESSOR"/>
    <property type="match status" value="1"/>
</dbReference>
<evidence type="ECO:0000313" key="7">
    <source>
        <dbReference type="EMBL" id="SFG12018.1"/>
    </source>
</evidence>
<dbReference type="PROSITE" id="PS50943">
    <property type="entry name" value="HTH_CROC1"/>
    <property type="match status" value="1"/>
</dbReference>
<dbReference type="InterPro" id="IPR046335">
    <property type="entry name" value="LacI/GalR-like_sensor"/>
</dbReference>
<name>A0A1I2P7C4_9BACL</name>
<dbReference type="PRINTS" id="PR00036">
    <property type="entry name" value="HTHLACI"/>
</dbReference>
<evidence type="ECO:0000313" key="8">
    <source>
        <dbReference type="Proteomes" id="UP000198661"/>
    </source>
</evidence>
<dbReference type="PROSITE" id="PS50932">
    <property type="entry name" value="HTH_LACI_2"/>
    <property type="match status" value="1"/>
</dbReference>